<proteinExistence type="inferred from homology"/>
<evidence type="ECO:0000256" key="2">
    <source>
        <dbReference type="ARBA" id="ARBA00007613"/>
    </source>
</evidence>
<dbReference type="GO" id="GO:0009279">
    <property type="term" value="C:cell outer membrane"/>
    <property type="evidence" value="ECO:0007669"/>
    <property type="project" value="UniProtKB-SubCell"/>
</dbReference>
<keyword evidence="5" id="KW-0812">Transmembrane</keyword>
<dbReference type="SUPFAM" id="SSF56954">
    <property type="entry name" value="Outer membrane efflux proteins (OEP)"/>
    <property type="match status" value="1"/>
</dbReference>
<evidence type="ECO:0000256" key="6">
    <source>
        <dbReference type="ARBA" id="ARBA00023136"/>
    </source>
</evidence>
<keyword evidence="3" id="KW-0813">Transport</keyword>
<keyword evidence="4" id="KW-1134">Transmembrane beta strand</keyword>
<sequence>MKSLLTIVIFLTICCTAQSQEILNLNRCLEIGLEQNFDIRIVRNDQQIANNNYTIGNAGYLPTLDLNAGYSGTINNTTQKTADGESIKDNGVHNQVLDAGINLNWTVFDGFNIQSNYKRLREMKDTGELNTRVAIENFIAQLAAEYYNYVQQNIRLENLKYAVKLSKERVRIVESRYQIGAGSRMELQQAKVDFNSDSSKLIKQYEVLFVARTNLNQMMAIRDVEQQVMVSDTLISYDALFAKEDLWDKTLAGNTYLLLSQRQKNISVLDLKIAQKDNYPYVRLNAGYGYTQNFYGAGNYDWQKNLGFNYGITVGFNLFDGFNKNRRQKNAKLDIKKRELEYEQLQLSVKTDFANMWMAYQNNIELSNLEKENLETAYDNYEIAMERYKLGELSGLELREAQNSLLEAEERLVQAQYNTKLCEISLMQISGQALSYMD</sequence>
<evidence type="ECO:0000256" key="8">
    <source>
        <dbReference type="SAM" id="Coils"/>
    </source>
</evidence>
<feature type="coiled-coil region" evidence="8">
    <location>
        <begin position="364"/>
        <end position="418"/>
    </location>
</feature>
<dbReference type="Gene3D" id="1.20.1600.10">
    <property type="entry name" value="Outer membrane efflux proteins (OEP)"/>
    <property type="match status" value="1"/>
</dbReference>
<keyword evidence="6" id="KW-0472">Membrane</keyword>
<dbReference type="AlphaFoldDB" id="A0A1M4WA36"/>
<dbReference type="InterPro" id="IPR051906">
    <property type="entry name" value="TolC-like"/>
</dbReference>
<comment type="similarity">
    <text evidence="2">Belongs to the outer membrane factor (OMF) (TC 1.B.17) family.</text>
</comment>
<evidence type="ECO:0000256" key="4">
    <source>
        <dbReference type="ARBA" id="ARBA00022452"/>
    </source>
</evidence>
<evidence type="ECO:0000256" key="7">
    <source>
        <dbReference type="ARBA" id="ARBA00023237"/>
    </source>
</evidence>
<dbReference type="GO" id="GO:0015562">
    <property type="term" value="F:efflux transmembrane transporter activity"/>
    <property type="evidence" value="ECO:0007669"/>
    <property type="project" value="InterPro"/>
</dbReference>
<protein>
    <submittedName>
        <fullName evidence="9">Outer membrane protein TolC</fullName>
    </submittedName>
</protein>
<name>A0A1M4WA36_9BACT</name>
<dbReference type="InterPro" id="IPR003423">
    <property type="entry name" value="OMP_efflux"/>
</dbReference>
<evidence type="ECO:0000256" key="1">
    <source>
        <dbReference type="ARBA" id="ARBA00004442"/>
    </source>
</evidence>
<evidence type="ECO:0000256" key="5">
    <source>
        <dbReference type="ARBA" id="ARBA00022692"/>
    </source>
</evidence>
<evidence type="ECO:0000256" key="3">
    <source>
        <dbReference type="ARBA" id="ARBA00022448"/>
    </source>
</evidence>
<dbReference type="PANTHER" id="PTHR30026:SF20">
    <property type="entry name" value="OUTER MEMBRANE PROTEIN TOLC"/>
    <property type="match status" value="1"/>
</dbReference>
<gene>
    <name evidence="9" type="ORF">SAMN05444362_102172</name>
</gene>
<dbReference type="GO" id="GO:0015288">
    <property type="term" value="F:porin activity"/>
    <property type="evidence" value="ECO:0007669"/>
    <property type="project" value="TreeGrafter"/>
</dbReference>
<dbReference type="STRING" id="1346286.SAMN05444362_102172"/>
<dbReference type="Proteomes" id="UP000184480">
    <property type="component" value="Unassembled WGS sequence"/>
</dbReference>
<dbReference type="PANTHER" id="PTHR30026">
    <property type="entry name" value="OUTER MEMBRANE PROTEIN TOLC"/>
    <property type="match status" value="1"/>
</dbReference>
<dbReference type="EMBL" id="FQUC01000002">
    <property type="protein sequence ID" value="SHE78096.1"/>
    <property type="molecule type" value="Genomic_DNA"/>
</dbReference>
<keyword evidence="7" id="KW-0998">Cell outer membrane</keyword>
<reference evidence="10" key="1">
    <citation type="submission" date="2016-11" db="EMBL/GenBank/DDBJ databases">
        <authorList>
            <person name="Varghese N."/>
            <person name="Submissions S."/>
        </authorList>
    </citation>
    <scope>NUCLEOTIDE SEQUENCE [LARGE SCALE GENOMIC DNA]</scope>
    <source>
        <strain evidence="10">DSM 27370</strain>
    </source>
</reference>
<comment type="subcellular location">
    <subcellularLocation>
        <location evidence="1">Cell outer membrane</location>
    </subcellularLocation>
</comment>
<dbReference type="GO" id="GO:1990281">
    <property type="term" value="C:efflux pump complex"/>
    <property type="evidence" value="ECO:0007669"/>
    <property type="project" value="TreeGrafter"/>
</dbReference>
<evidence type="ECO:0000313" key="9">
    <source>
        <dbReference type="EMBL" id="SHE78096.1"/>
    </source>
</evidence>
<evidence type="ECO:0000313" key="10">
    <source>
        <dbReference type="Proteomes" id="UP000184480"/>
    </source>
</evidence>
<dbReference type="OrthoDB" id="9771205at2"/>
<dbReference type="RefSeq" id="WP_062176554.1">
    <property type="nucleotide sequence ID" value="NZ_BBXL01000002.1"/>
</dbReference>
<keyword evidence="8" id="KW-0175">Coiled coil</keyword>
<keyword evidence="10" id="KW-1185">Reference proteome</keyword>
<organism evidence="9 10">
    <name type="scientific">Dysgonomonas macrotermitis</name>
    <dbReference type="NCBI Taxonomy" id="1346286"/>
    <lineage>
        <taxon>Bacteria</taxon>
        <taxon>Pseudomonadati</taxon>
        <taxon>Bacteroidota</taxon>
        <taxon>Bacteroidia</taxon>
        <taxon>Bacteroidales</taxon>
        <taxon>Dysgonomonadaceae</taxon>
        <taxon>Dysgonomonas</taxon>
    </lineage>
</organism>
<accession>A0A1M4WA36</accession>
<dbReference type="Pfam" id="PF02321">
    <property type="entry name" value="OEP"/>
    <property type="match status" value="2"/>
</dbReference>